<feature type="transmembrane region" description="Helical" evidence="1">
    <location>
        <begin position="14"/>
        <end position="34"/>
    </location>
</feature>
<keyword evidence="1" id="KW-0812">Transmembrane</keyword>
<evidence type="ECO:0000256" key="1">
    <source>
        <dbReference type="SAM" id="Phobius"/>
    </source>
</evidence>
<dbReference type="AlphaFoldDB" id="M1P0V5"/>
<proteinExistence type="predicted"/>
<sequence>MRRLKKDKKGVMELPLKLIVMFLLLGSFIPLGLLQYKSMKRQRYEQRVKEELNRLVFTGQELSQMGNGSSRSLKLDLKGSAFGKLDHVHFGRPLNNSLEYKFSWKSSSNYLVVDDPYFRFDVENESFSLGSGTYTLKIIHIQNEESSSISLEIEQ</sequence>
<name>M1P0V5_9ZZZZ</name>
<gene>
    <name evidence="2" type="ORF">FLSS-6_0016</name>
</gene>
<evidence type="ECO:0000313" key="2">
    <source>
        <dbReference type="EMBL" id="AGF92961.1"/>
    </source>
</evidence>
<protein>
    <submittedName>
        <fullName evidence="2">Uncharacterized protein</fullName>
    </submittedName>
</protein>
<keyword evidence="1" id="KW-0472">Membrane</keyword>
<accession>M1P0V5</accession>
<reference evidence="2" key="1">
    <citation type="journal article" date="2013" name="Syst. Appl. Microbiol.">
        <title>New insights into the archaeal diversity of a hypersaline microbial mat obtained by a metagenomic approach.</title>
        <authorList>
            <person name="Lopez-Lopez A."/>
            <person name="Richter M."/>
            <person name="Pena A."/>
            <person name="Tamames J."/>
            <person name="Rossello-Mora R."/>
        </authorList>
    </citation>
    <scope>NUCLEOTIDE SEQUENCE</scope>
</reference>
<keyword evidence="1" id="KW-1133">Transmembrane helix</keyword>
<dbReference type="EMBL" id="JX684078">
    <property type="protein sequence ID" value="AGF92961.1"/>
    <property type="molecule type" value="Genomic_DNA"/>
</dbReference>
<organism evidence="2">
    <name type="scientific">uncultured organism</name>
    <dbReference type="NCBI Taxonomy" id="155900"/>
    <lineage>
        <taxon>unclassified sequences</taxon>
        <taxon>environmental samples</taxon>
    </lineage>
</organism>